<dbReference type="InterPro" id="IPR036388">
    <property type="entry name" value="WH-like_DNA-bd_sf"/>
</dbReference>
<dbReference type="Proteomes" id="UP000830167">
    <property type="component" value="Chromosome"/>
</dbReference>
<dbReference type="InterPro" id="IPR036390">
    <property type="entry name" value="WH_DNA-bd_sf"/>
</dbReference>
<dbReference type="Gene3D" id="1.10.10.10">
    <property type="entry name" value="Winged helix-like DNA-binding domain superfamily/Winged helix DNA-binding domain"/>
    <property type="match status" value="1"/>
</dbReference>
<dbReference type="EMBL" id="CP089291">
    <property type="protein sequence ID" value="UOF90387.1"/>
    <property type="molecule type" value="Genomic_DNA"/>
</dbReference>
<reference evidence="5" key="1">
    <citation type="submission" date="2021-12" db="EMBL/GenBank/DDBJ databases">
        <title>Alicyclobacillaceae gen. nov., sp. nov., isolated from chalcocite enrichment system.</title>
        <authorList>
            <person name="Jiang Z."/>
        </authorList>
    </citation>
    <scope>NUCLEOTIDE SEQUENCE</scope>
    <source>
        <strain evidence="5">MYW30-H2</strain>
    </source>
</reference>
<evidence type="ECO:0000256" key="3">
    <source>
        <dbReference type="ARBA" id="ARBA00023163"/>
    </source>
</evidence>
<dbReference type="RefSeq" id="WP_347437081.1">
    <property type="nucleotide sequence ID" value="NZ_CP089291.1"/>
</dbReference>
<evidence type="ECO:0000256" key="2">
    <source>
        <dbReference type="ARBA" id="ARBA00023125"/>
    </source>
</evidence>
<protein>
    <submittedName>
        <fullName evidence="5">MarR family transcriptional regulator</fullName>
    </submittedName>
</protein>
<keyword evidence="3" id="KW-0804">Transcription</keyword>
<name>A0ABY4CIP5_9BACL</name>
<dbReference type="SMART" id="SM00347">
    <property type="entry name" value="HTH_MARR"/>
    <property type="match status" value="1"/>
</dbReference>
<dbReference type="SUPFAM" id="SSF46785">
    <property type="entry name" value="Winged helix' DNA-binding domain"/>
    <property type="match status" value="1"/>
</dbReference>
<keyword evidence="1" id="KW-0805">Transcription regulation</keyword>
<evidence type="ECO:0000313" key="6">
    <source>
        <dbReference type="Proteomes" id="UP000830167"/>
    </source>
</evidence>
<accession>A0ABY4CIP5</accession>
<organism evidence="5 6">
    <name type="scientific">Fodinisporobacter ferrooxydans</name>
    <dbReference type="NCBI Taxonomy" id="2901836"/>
    <lineage>
        <taxon>Bacteria</taxon>
        <taxon>Bacillati</taxon>
        <taxon>Bacillota</taxon>
        <taxon>Bacilli</taxon>
        <taxon>Bacillales</taxon>
        <taxon>Alicyclobacillaceae</taxon>
        <taxon>Fodinisporobacter</taxon>
    </lineage>
</organism>
<evidence type="ECO:0000256" key="1">
    <source>
        <dbReference type="ARBA" id="ARBA00023015"/>
    </source>
</evidence>
<gene>
    <name evidence="5" type="ORF">LSG31_21445</name>
</gene>
<keyword evidence="6" id="KW-1185">Reference proteome</keyword>
<keyword evidence="2" id="KW-0238">DNA-binding</keyword>
<dbReference type="PROSITE" id="PS50995">
    <property type="entry name" value="HTH_MARR_2"/>
    <property type="match status" value="1"/>
</dbReference>
<dbReference type="PANTHER" id="PTHR42756">
    <property type="entry name" value="TRANSCRIPTIONAL REGULATOR, MARR"/>
    <property type="match status" value="1"/>
</dbReference>
<dbReference type="PRINTS" id="PR00598">
    <property type="entry name" value="HTHMARR"/>
</dbReference>
<evidence type="ECO:0000313" key="5">
    <source>
        <dbReference type="EMBL" id="UOF90387.1"/>
    </source>
</evidence>
<evidence type="ECO:0000259" key="4">
    <source>
        <dbReference type="PROSITE" id="PS50995"/>
    </source>
</evidence>
<dbReference type="InterPro" id="IPR000835">
    <property type="entry name" value="HTH_MarR-typ"/>
</dbReference>
<dbReference type="PANTHER" id="PTHR42756:SF1">
    <property type="entry name" value="TRANSCRIPTIONAL REPRESSOR OF EMRAB OPERON"/>
    <property type="match status" value="1"/>
</dbReference>
<dbReference type="PROSITE" id="PS01117">
    <property type="entry name" value="HTH_MARR_1"/>
    <property type="match status" value="1"/>
</dbReference>
<dbReference type="InterPro" id="IPR023187">
    <property type="entry name" value="Tscrpt_reg_MarR-type_CS"/>
</dbReference>
<feature type="domain" description="HTH marR-type" evidence="4">
    <location>
        <begin position="7"/>
        <end position="139"/>
    </location>
</feature>
<dbReference type="Pfam" id="PF01047">
    <property type="entry name" value="MarR"/>
    <property type="match status" value="1"/>
</dbReference>
<proteinExistence type="predicted"/>
<sequence>MEHNSLERSIGFQLGQTYRKINYLMTVMFKPFDLTPEQWVVLCCINGTDGIHPTELAQRAHKDKTTITRILDHLERKGAIQKQANTEDRRSFFVFLTEHGKSCIQSLAAIEKATLGTILQTVSDEKLSLLREMFDVLQANVNKELERLQADVKQKN</sequence>